<dbReference type="Pfam" id="PF00528">
    <property type="entry name" value="BPD_transp_1"/>
    <property type="match status" value="1"/>
</dbReference>
<evidence type="ECO:0000256" key="2">
    <source>
        <dbReference type="ARBA" id="ARBA00022692"/>
    </source>
</evidence>
<evidence type="ECO:0000256" key="3">
    <source>
        <dbReference type="ARBA" id="ARBA00022989"/>
    </source>
</evidence>
<gene>
    <name evidence="7" type="ORF">QBE54_01495</name>
</gene>
<dbReference type="CDD" id="cd06261">
    <property type="entry name" value="TM_PBP2"/>
    <property type="match status" value="1"/>
</dbReference>
<reference evidence="7 8" key="1">
    <citation type="submission" date="2023-03" db="EMBL/GenBank/DDBJ databases">
        <title>Novel Species.</title>
        <authorList>
            <person name="Ma S."/>
        </authorList>
    </citation>
    <scope>NUCLEOTIDE SEQUENCE [LARGE SCALE GENOMIC DNA]</scope>
    <source>
        <strain evidence="7 8">B11</strain>
    </source>
</reference>
<evidence type="ECO:0000313" key="7">
    <source>
        <dbReference type="EMBL" id="WZL76435.1"/>
    </source>
</evidence>
<evidence type="ECO:0000256" key="5">
    <source>
        <dbReference type="RuleBase" id="RU363032"/>
    </source>
</evidence>
<dbReference type="PROSITE" id="PS50928">
    <property type="entry name" value="ABC_TM1"/>
    <property type="match status" value="1"/>
</dbReference>
<feature type="transmembrane region" description="Helical" evidence="5">
    <location>
        <begin position="111"/>
        <end position="131"/>
    </location>
</feature>
<feature type="transmembrane region" description="Helical" evidence="5">
    <location>
        <begin position="137"/>
        <end position="156"/>
    </location>
</feature>
<feature type="domain" description="ABC transmembrane type-1" evidence="6">
    <location>
        <begin position="72"/>
        <end position="265"/>
    </location>
</feature>
<keyword evidence="3 5" id="KW-1133">Transmembrane helix</keyword>
<dbReference type="Proteomes" id="UP001461341">
    <property type="component" value="Chromosome"/>
</dbReference>
<dbReference type="RefSeq" id="WP_369018597.1">
    <property type="nucleotide sequence ID" value="NZ_CP121689.1"/>
</dbReference>
<keyword evidence="8" id="KW-1185">Reference proteome</keyword>
<organism evidence="7 8">
    <name type="scientific">Thermatribacter velox</name>
    <dbReference type="NCBI Taxonomy" id="3039681"/>
    <lineage>
        <taxon>Bacteria</taxon>
        <taxon>Pseudomonadati</taxon>
        <taxon>Atribacterota</taxon>
        <taxon>Atribacteria</taxon>
        <taxon>Atribacterales</taxon>
        <taxon>Thermatribacteraceae</taxon>
        <taxon>Thermatribacter</taxon>
    </lineage>
</organism>
<name>A0ABZ2YFH0_9BACT</name>
<accession>A0ABZ2YFH0</accession>
<evidence type="ECO:0000256" key="4">
    <source>
        <dbReference type="ARBA" id="ARBA00023136"/>
    </source>
</evidence>
<dbReference type="InterPro" id="IPR035906">
    <property type="entry name" value="MetI-like_sf"/>
</dbReference>
<comment type="subcellular location">
    <subcellularLocation>
        <location evidence="1 5">Cell membrane</location>
        <topology evidence="1 5">Multi-pass membrane protein</topology>
    </subcellularLocation>
</comment>
<evidence type="ECO:0000259" key="6">
    <source>
        <dbReference type="PROSITE" id="PS50928"/>
    </source>
</evidence>
<protein>
    <submittedName>
        <fullName evidence="7">ABC transporter permease</fullName>
    </submittedName>
</protein>
<comment type="similarity">
    <text evidence="5">Belongs to the binding-protein-dependent transport system permease family.</text>
</comment>
<dbReference type="InterPro" id="IPR000515">
    <property type="entry name" value="MetI-like"/>
</dbReference>
<evidence type="ECO:0000256" key="1">
    <source>
        <dbReference type="ARBA" id="ARBA00004651"/>
    </source>
</evidence>
<keyword evidence="4 5" id="KW-0472">Membrane</keyword>
<proteinExistence type="inferred from homology"/>
<keyword evidence="2 5" id="KW-0812">Transmembrane</keyword>
<dbReference type="EMBL" id="CP121689">
    <property type="protein sequence ID" value="WZL76435.1"/>
    <property type="molecule type" value="Genomic_DNA"/>
</dbReference>
<dbReference type="SUPFAM" id="SSF161098">
    <property type="entry name" value="MetI-like"/>
    <property type="match status" value="1"/>
</dbReference>
<dbReference type="PANTHER" id="PTHR42729">
    <property type="entry name" value="OLIGO/DIPEPTIDE TRANSPORT, PERMEASE PROTEIN (DPPC-2)"/>
    <property type="match status" value="1"/>
</dbReference>
<dbReference type="PANTHER" id="PTHR42729:SF1">
    <property type="entry name" value="OLIGO_DIPEPTIDE TRANSPORT, PERMEASE PROTEIN (DPPC-2)"/>
    <property type="match status" value="1"/>
</dbReference>
<feature type="transmembrane region" description="Helical" evidence="5">
    <location>
        <begin position="203"/>
        <end position="223"/>
    </location>
</feature>
<feature type="transmembrane region" description="Helical" evidence="5">
    <location>
        <begin position="12"/>
        <end position="32"/>
    </location>
</feature>
<feature type="transmembrane region" description="Helical" evidence="5">
    <location>
        <begin position="243"/>
        <end position="264"/>
    </location>
</feature>
<feature type="transmembrane region" description="Helical" evidence="5">
    <location>
        <begin position="76"/>
        <end position="99"/>
    </location>
</feature>
<sequence>MVWLKELFGDYRFTVSFVLLSLLLALAVLSFFSPYDPVRWLQVPRDKPPAWPHILGTNSKGQDVFWEATFAIRNSLIIAFIAGIVSRVVAVLVGFIAGYRGGLVDRMLMGIADALLVIPLFLILVMIAMLLREAMTLINTGLLLAFFGWAWDARTIRSQILSLREREFTQTSLLSGNGTLPLVTKEYLPFTIPLILSTLINNIAWAIGMEIVLAILGLVRLEIPTLGTMLKWAIDYQAMLLGHWWWILTPLVLTVFLLVALYLLSVSVSEYLDPRVRIQRIGTR</sequence>
<dbReference type="Gene3D" id="1.10.3720.10">
    <property type="entry name" value="MetI-like"/>
    <property type="match status" value="1"/>
</dbReference>
<evidence type="ECO:0000313" key="8">
    <source>
        <dbReference type="Proteomes" id="UP001461341"/>
    </source>
</evidence>
<keyword evidence="5" id="KW-0813">Transport</keyword>